<dbReference type="Gene3D" id="4.10.60.10">
    <property type="entry name" value="Zinc finger, CCHC-type"/>
    <property type="match status" value="1"/>
</dbReference>
<name>Q6L3X6_SOLDE</name>
<protein>
    <submittedName>
        <fullName evidence="3">Polyprotein, putative</fullName>
    </submittedName>
</protein>
<dbReference type="InterPro" id="IPR036875">
    <property type="entry name" value="Znf_CCHC_sf"/>
</dbReference>
<dbReference type="GO" id="GO:0003676">
    <property type="term" value="F:nucleic acid binding"/>
    <property type="evidence" value="ECO:0007669"/>
    <property type="project" value="InterPro"/>
</dbReference>
<accession>Q6L3X6</accession>
<evidence type="ECO:0000313" key="3">
    <source>
        <dbReference type="EMBL" id="AAT38797.2"/>
    </source>
</evidence>
<dbReference type="PROSITE" id="PS50994">
    <property type="entry name" value="INTEGRASE"/>
    <property type="match status" value="1"/>
</dbReference>
<dbReference type="SUPFAM" id="SSF53098">
    <property type="entry name" value="Ribonuclease H-like"/>
    <property type="match status" value="1"/>
</dbReference>
<dbReference type="SUPFAM" id="SSF56672">
    <property type="entry name" value="DNA/RNA polymerases"/>
    <property type="match status" value="2"/>
</dbReference>
<dbReference type="Pfam" id="PF25597">
    <property type="entry name" value="SH3_retrovirus"/>
    <property type="match status" value="1"/>
</dbReference>
<organism evidence="3">
    <name type="scientific">Solanum demissum</name>
    <name type="common">Wild potato</name>
    <dbReference type="NCBI Taxonomy" id="50514"/>
    <lineage>
        <taxon>Eukaryota</taxon>
        <taxon>Viridiplantae</taxon>
        <taxon>Streptophyta</taxon>
        <taxon>Embryophyta</taxon>
        <taxon>Tracheophyta</taxon>
        <taxon>Spermatophyta</taxon>
        <taxon>Magnoliopsida</taxon>
        <taxon>eudicotyledons</taxon>
        <taxon>Gunneridae</taxon>
        <taxon>Pentapetalae</taxon>
        <taxon>asterids</taxon>
        <taxon>lamiids</taxon>
        <taxon>Solanales</taxon>
        <taxon>Solanaceae</taxon>
        <taxon>Solanoideae</taxon>
        <taxon>Solaneae</taxon>
        <taxon>Solanum</taxon>
    </lineage>
</organism>
<dbReference type="InterPro" id="IPR013103">
    <property type="entry name" value="RVT_2"/>
</dbReference>
<evidence type="ECO:0000256" key="1">
    <source>
        <dbReference type="ARBA" id="ARBA00022750"/>
    </source>
</evidence>
<evidence type="ECO:0000259" key="2">
    <source>
        <dbReference type="PROSITE" id="PS50994"/>
    </source>
</evidence>
<dbReference type="GO" id="GO:0004190">
    <property type="term" value="F:aspartic-type endopeptidase activity"/>
    <property type="evidence" value="ECO:0007669"/>
    <property type="project" value="UniProtKB-KW"/>
</dbReference>
<dbReference type="GO" id="GO:0015074">
    <property type="term" value="P:DNA integration"/>
    <property type="evidence" value="ECO:0007669"/>
    <property type="project" value="InterPro"/>
</dbReference>
<dbReference type="CDD" id="cd09272">
    <property type="entry name" value="RNase_HI_RT_Ty1"/>
    <property type="match status" value="2"/>
</dbReference>
<dbReference type="Gene3D" id="3.30.420.10">
    <property type="entry name" value="Ribonuclease H-like superfamily/Ribonuclease H"/>
    <property type="match status" value="1"/>
</dbReference>
<keyword evidence="1" id="KW-0378">Hydrolase</keyword>
<reference evidence="3" key="1">
    <citation type="submission" date="2004-05" db="EMBL/GenBank/DDBJ databases">
        <authorList>
            <person name="Buell R."/>
            <person name="Liu J."/>
            <person name="Childs K."/>
            <person name="Zaborsky J."/>
            <person name="Tallon L."/>
            <person name="Wirtz U."/>
            <person name="Wei F."/>
            <person name="Kuang H."/>
            <person name="Zhang P."/>
            <person name="Marano M."/>
            <person name="Baker B."/>
        </authorList>
    </citation>
    <scope>NUCLEOTIDE SEQUENCE</scope>
</reference>
<feature type="domain" description="Integrase catalytic" evidence="2">
    <location>
        <begin position="611"/>
        <end position="789"/>
    </location>
</feature>
<dbReference type="InterPro" id="IPR001878">
    <property type="entry name" value="Znf_CCHC"/>
</dbReference>
<dbReference type="Pfam" id="PF13976">
    <property type="entry name" value="gag_pre-integrs"/>
    <property type="match status" value="1"/>
</dbReference>
<dbReference type="Pfam" id="PF14223">
    <property type="entry name" value="Retrotran_gag_2"/>
    <property type="match status" value="2"/>
</dbReference>
<dbReference type="SUPFAM" id="SSF57756">
    <property type="entry name" value="Retrovirus zinc finger-like domains"/>
    <property type="match status" value="1"/>
</dbReference>
<dbReference type="InterPro" id="IPR012337">
    <property type="entry name" value="RNaseH-like_sf"/>
</dbReference>
<dbReference type="InterPro" id="IPR057670">
    <property type="entry name" value="SH3_retrovirus"/>
</dbReference>
<dbReference type="InterPro" id="IPR054722">
    <property type="entry name" value="PolX-like_BBD"/>
</dbReference>
<sequence>MPRNMHKKVGNERESLFIVIANCRMLHAPSPSRTITTGTVPSANPVFSLWFRQDQLIQNALMASVDPTIATIVATTNTAKTTWDALHTAYANKSQTRIFSLCDRLTRLTKDFQPVTEYLQHIRSISDELSTAGAPITYASFLEAYELWETVTEDKPLAALPENPTLAQIKSNNEEKTKKSKAKSLMQNAVADSVFYRIMACKTAKEAWDRLKEEYQGSDRTRQMQVLNLKREFECLNMQDDETISKYADRISLIVNNIRLLGEEFTDKRIVEKVLVTLPERFESKISSFEKSKDLGKLSLGELMGALQAQEQRRNMRRDKFTEGAVSVQKQIFGKGKQQVNQNNKVKHDGGNNSGDVKKKFPPCKYCKRTTHLEKYCWWRVDAICGNCKQTGHISKVCKSRANASGSLQAQVADAADAHEDQLFAVSYFSINESSDSWILDSGCTHHLCNDAEMFKFLDDTYKSKVKVGNGEAVEVKGRGTMSISIISGIKTIPDILYTPDMSQNLLSVGQMLENNYSLHFKNHECVVSDPSGVELFYVKMSNIMFSVDWEKITEQAYTITLQTCTNLWHKRFGHFNLRSIAEMKKKELVENMPEFLSNAQVCETCQQGKQTKLPFQANQVWRANQKLQLIHTDVCGPIKTDSLSGNKYFLLFIDDYTRMCWVYFIRLKSEVFDVFKQFKALVENQCNLRIKALRSDNGGEHTSFQFVEFCNSTCIECQLTLPYTPQQNGVSERKNRTVMEMARCLLLERKIPNQFLAEAINTSVYLLNRLPTKALQDMTPYEAWCGNKPSVHHLRIFGCKCYYRVPKTKRTKLDNKAHKGIFMGYSSSKGYKIFCLRSEKLILSREVKFDEAAGWDWKNQKTSYSDLFSKEQPQLSEDELVDDVPVRGTRSLKDVYHYVEAQDSQAWRRAMQDELDVIKKNGTWQLVDRPRNCKETFAPVARYDTIKLILAFASHSSWQIHQLDVKSAFLNSLLAEEIYVEQPDGFSIPGKEDQVYLLTKALYGLKQSPRAWYERMDNHLIQLGFSRSQSEATLYVKVTAGSKIELIQRFKDEMEKIFEMTDLGVMKYFLGMEVLQSSDGIFICQQKYILDILNRFKMQDCKPVSTPISTGVKLGKDEDSKKVDDSMYRSLIGNLLYLTASRLDILFVVSLLSRFMHSPRDTHFTTAKRVLRYIKGTSKFGTFFPTSAEVTMNLIGYSDSDWGGGVDDSRITSGYLFCLGTSWFSWSSRKQETTAQPIVEAEYIAAASTVNQAIWLRNMLKDLGYEQTKATKIMCDNSSAVSISKNPVFHGRTKHIKIKFHFIREVQQSNEVLLVHCSSENQLADIFTKSLPKERFEDLRQRVGVCHKNAKEEYLPPPIILTNADTIRHMHDIVSSGYAPTVCDTSTFNQASKHIEWQNAMQAEFDALRKNHTWELVPPDPSNNVIACKWLYKIMRKVDGSIDRYKARLVAKGFTQRPGVDLHDTFSPIVKPTTIRVVLSITTKFDWPLRQLDVNNAFLQGRLDEEVYMEQPRGFEDKTCPTHICRLHKAFYRLKQAPRACYNELKNHLLLLGFIKSESDNSLFVRHHSHAIVYLLVYVDDIIVTGNNTSVVNQVISSLAARVKDLEALTYFLGIEVIRSVDGIIMTQSTYKRDILREENMADCKLAKTPMSTTEVLKIHEGDREAPIFVFHSSRHLFCSKQTVTIYANSSKIHWKIVKRVLRYLQGTAHLGLRLMRHNDFSLHMYSDADWVGDVNDRASTIGYLLFIGQNPVSWSSKKQRTIARSSIEAEYRAVTSALTETNWVTNLLAEL</sequence>
<dbReference type="Pfam" id="PF22936">
    <property type="entry name" value="Pol_BBD"/>
    <property type="match status" value="1"/>
</dbReference>
<dbReference type="InterPro" id="IPR036397">
    <property type="entry name" value="RNaseH_sf"/>
</dbReference>
<dbReference type="InterPro" id="IPR001584">
    <property type="entry name" value="Integrase_cat-core"/>
</dbReference>
<proteinExistence type="predicted"/>
<dbReference type="InterPro" id="IPR043502">
    <property type="entry name" value="DNA/RNA_pol_sf"/>
</dbReference>
<dbReference type="SMART" id="SM00343">
    <property type="entry name" value="ZnF_C2HC"/>
    <property type="match status" value="2"/>
</dbReference>
<dbReference type="Pfam" id="PF07727">
    <property type="entry name" value="RVT_2"/>
    <property type="match status" value="2"/>
</dbReference>
<dbReference type="PANTHER" id="PTHR11439:SF502">
    <property type="entry name" value="SECRETED RXLR EFFECTOR PROTEIN 161-LIKE"/>
    <property type="match status" value="1"/>
</dbReference>
<keyword evidence="1" id="KW-0645">Protease</keyword>
<dbReference type="Pfam" id="PF00665">
    <property type="entry name" value="rve"/>
    <property type="match status" value="1"/>
</dbReference>
<dbReference type="InterPro" id="IPR025724">
    <property type="entry name" value="GAG-pre-integrase_dom"/>
</dbReference>
<gene>
    <name evidence="3" type="ORF">SDM1_47t00010</name>
</gene>
<dbReference type="EMBL" id="AC149267">
    <property type="protein sequence ID" value="AAT38797.2"/>
    <property type="molecule type" value="Genomic_DNA"/>
</dbReference>
<reference evidence="3" key="2">
    <citation type="submission" date="2006-08" db="EMBL/GenBank/DDBJ databases">
        <authorList>
            <person name="Childs K."/>
        </authorList>
    </citation>
    <scope>NUCLEOTIDE SEQUENCE</scope>
</reference>
<dbReference type="PANTHER" id="PTHR11439">
    <property type="entry name" value="GAG-POL-RELATED RETROTRANSPOSON"/>
    <property type="match status" value="1"/>
</dbReference>
<keyword evidence="1" id="KW-0064">Aspartyl protease</keyword>
<dbReference type="GO" id="GO:0008270">
    <property type="term" value="F:zinc ion binding"/>
    <property type="evidence" value="ECO:0007669"/>
    <property type="project" value="InterPro"/>
</dbReference>